<evidence type="ECO:0000259" key="1">
    <source>
        <dbReference type="SMART" id="SM00470"/>
    </source>
</evidence>
<dbReference type="InterPro" id="IPR003115">
    <property type="entry name" value="ParB_N"/>
</dbReference>
<evidence type="ECO:0000313" key="3">
    <source>
        <dbReference type="Proteomes" id="UP001185659"/>
    </source>
</evidence>
<dbReference type="SUPFAM" id="SSF110849">
    <property type="entry name" value="ParB/Sulfiredoxin"/>
    <property type="match status" value="1"/>
</dbReference>
<reference evidence="2 3" key="1">
    <citation type="submission" date="2023-10" db="EMBL/GenBank/DDBJ databases">
        <authorList>
            <person name="Venkata Ramana C."/>
            <person name="Sasikala C."/>
            <person name="Dhurka M."/>
        </authorList>
    </citation>
    <scope>NUCLEOTIDE SEQUENCE [LARGE SCALE GENOMIC DNA]</scope>
    <source>
        <strain evidence="2 3">KCTC 32151</strain>
    </source>
</reference>
<dbReference type="InterPro" id="IPR036086">
    <property type="entry name" value="ParB/Sulfiredoxin_sf"/>
</dbReference>
<organism evidence="2 3">
    <name type="scientific">Nitratireductor aquimarinus</name>
    <dbReference type="NCBI Taxonomy" id="889300"/>
    <lineage>
        <taxon>Bacteria</taxon>
        <taxon>Pseudomonadati</taxon>
        <taxon>Pseudomonadota</taxon>
        <taxon>Alphaproteobacteria</taxon>
        <taxon>Hyphomicrobiales</taxon>
        <taxon>Phyllobacteriaceae</taxon>
        <taxon>Nitratireductor</taxon>
    </lineage>
</organism>
<accession>A0ABU4APU0</accession>
<keyword evidence="3" id="KW-1185">Reference proteome</keyword>
<comment type="caution">
    <text evidence="2">The sequence shown here is derived from an EMBL/GenBank/DDBJ whole genome shotgun (WGS) entry which is preliminary data.</text>
</comment>
<proteinExistence type="predicted"/>
<sequence>MQYRLLSPESLIPTEDVDPDRVAGLQDAILRHGFWTVPIAVERNALFVMDGHHRLAVAQRLRFAVVPVVLLDYCDVQVESWRPGMTITPARIFAMARSGRKFPSKTTRHVFVEDLPDCALPLGHLRHPGIAPRFFGAAHEARP</sequence>
<dbReference type="RefSeq" id="WP_317562207.1">
    <property type="nucleotide sequence ID" value="NZ_JAWLIP010000009.1"/>
</dbReference>
<gene>
    <name evidence="2" type="ORF">R2G56_18335</name>
</gene>
<dbReference type="Gene3D" id="3.90.1530.10">
    <property type="entry name" value="Conserved hypothetical protein from pyrococcus furiosus pfu- 392566-001, ParB domain"/>
    <property type="match status" value="1"/>
</dbReference>
<protein>
    <submittedName>
        <fullName evidence="2">ParB N-terminal domain-containing protein</fullName>
    </submittedName>
</protein>
<feature type="domain" description="ParB-like N-terminal" evidence="1">
    <location>
        <begin position="4"/>
        <end position="87"/>
    </location>
</feature>
<dbReference type="Proteomes" id="UP001185659">
    <property type="component" value="Unassembled WGS sequence"/>
</dbReference>
<dbReference type="CDD" id="cd16400">
    <property type="entry name" value="ParB_Srx_like_nuclease"/>
    <property type="match status" value="1"/>
</dbReference>
<dbReference type="EMBL" id="JAWLIP010000009">
    <property type="protein sequence ID" value="MDV6228257.1"/>
    <property type="molecule type" value="Genomic_DNA"/>
</dbReference>
<evidence type="ECO:0000313" key="2">
    <source>
        <dbReference type="EMBL" id="MDV6228257.1"/>
    </source>
</evidence>
<name>A0ABU4APU0_9HYPH</name>
<dbReference type="SMART" id="SM00470">
    <property type="entry name" value="ParB"/>
    <property type="match status" value="1"/>
</dbReference>